<organism evidence="9 10">
    <name type="scientific">Actinomyces capricornis</name>
    <dbReference type="NCBI Taxonomy" id="2755559"/>
    <lineage>
        <taxon>Bacteria</taxon>
        <taxon>Bacillati</taxon>
        <taxon>Actinomycetota</taxon>
        <taxon>Actinomycetes</taxon>
        <taxon>Actinomycetales</taxon>
        <taxon>Actinomycetaceae</taxon>
        <taxon>Actinomyces</taxon>
    </lineage>
</organism>
<keyword evidence="6" id="KW-0472">Membrane</keyword>
<evidence type="ECO:0000313" key="10">
    <source>
        <dbReference type="Proteomes" id="UP000824496"/>
    </source>
</evidence>
<dbReference type="SUPFAM" id="SSF51306">
    <property type="entry name" value="LexA/Signal peptidase"/>
    <property type="match status" value="1"/>
</dbReference>
<feature type="region of interest" description="Disordered" evidence="7">
    <location>
        <begin position="257"/>
        <end position="304"/>
    </location>
</feature>
<evidence type="ECO:0000256" key="3">
    <source>
        <dbReference type="ARBA" id="ARBA00009370"/>
    </source>
</evidence>
<keyword evidence="5 6" id="KW-0378">Hydrolase</keyword>
<keyword evidence="6" id="KW-1133">Transmembrane helix</keyword>
<evidence type="ECO:0000256" key="6">
    <source>
        <dbReference type="RuleBase" id="RU362042"/>
    </source>
</evidence>
<name>A0ABM7U7D3_9ACTO</name>
<dbReference type="InterPro" id="IPR019533">
    <property type="entry name" value="Peptidase_S26"/>
</dbReference>
<dbReference type="CDD" id="cd06530">
    <property type="entry name" value="S26_SPase_I"/>
    <property type="match status" value="1"/>
</dbReference>
<dbReference type="NCBIfam" id="TIGR02227">
    <property type="entry name" value="sigpep_I_bact"/>
    <property type="match status" value="1"/>
</dbReference>
<feature type="region of interest" description="Disordered" evidence="7">
    <location>
        <begin position="1"/>
        <end position="43"/>
    </location>
</feature>
<keyword evidence="6" id="KW-0645">Protease</keyword>
<comment type="catalytic activity">
    <reaction evidence="1 6">
        <text>Cleavage of hydrophobic, N-terminal signal or leader sequences from secreted and periplasmic proteins.</text>
        <dbReference type="EC" id="3.4.21.89"/>
    </reaction>
</comment>
<gene>
    <name evidence="9" type="ORF">MANAM107_01970</name>
</gene>
<dbReference type="InterPro" id="IPR036286">
    <property type="entry name" value="LexA/Signal_pep-like_sf"/>
</dbReference>
<dbReference type="InterPro" id="IPR000223">
    <property type="entry name" value="Pept_S26A_signal_pept_1"/>
</dbReference>
<accession>A0ABM7U7D3</accession>
<comment type="subcellular location">
    <subcellularLocation>
        <location evidence="2">Cell membrane</location>
        <topology evidence="2">Single-pass type II membrane protein</topology>
    </subcellularLocation>
    <subcellularLocation>
        <location evidence="6">Membrane</location>
        <topology evidence="6">Single-pass type II membrane protein</topology>
    </subcellularLocation>
</comment>
<dbReference type="EC" id="3.4.21.89" evidence="4 6"/>
<evidence type="ECO:0000256" key="2">
    <source>
        <dbReference type="ARBA" id="ARBA00004401"/>
    </source>
</evidence>
<dbReference type="PRINTS" id="PR00727">
    <property type="entry name" value="LEADERPTASE"/>
</dbReference>
<dbReference type="PROSITE" id="PS00761">
    <property type="entry name" value="SPASE_I_3"/>
    <property type="match status" value="1"/>
</dbReference>
<keyword evidence="10" id="KW-1185">Reference proteome</keyword>
<evidence type="ECO:0000256" key="5">
    <source>
        <dbReference type="ARBA" id="ARBA00022801"/>
    </source>
</evidence>
<dbReference type="Proteomes" id="UP000824496">
    <property type="component" value="Chromosome"/>
</dbReference>
<sequence>MIETHTDRASAAGSADEADRAGESTDQERDAAEAGDQEQGAGPALGPVQARLVRWGITAMYVVGAVVIVALVRTFIVQTFIIPSGSMEDTLVEGDRVAVTMYDAERIERGDVVVFTDPDNWLDVTEPTGLRGLGQDILEAVRILPRDAGHHLIKRVIGLPGDHVVADGEGSLSVNGVPVDESYLKPGRLASEVPFDVVVPEGHVWVMGDNRSNSADSRFHRTDAHGGFVPLGNVIGVAKSVVWPVGHWAGLSQGEQAFSEVPDAEAPAPAGASEDPTAPSAVVGAPAGVNSGTSVPGVSPLPGRLWHTERALGLRTASATGAALHSGDSRAS</sequence>
<reference evidence="9 10" key="1">
    <citation type="submission" date="2021-08" db="EMBL/GenBank/DDBJ databases">
        <title>Whole genome sequence of novel Actinomyces species strain MAS-1.</title>
        <authorList>
            <person name="Saito M."/>
            <person name="Kuwahara N."/>
            <person name="Takizawa T."/>
            <person name="Gotouda H."/>
            <person name="Ochiai T."/>
        </authorList>
    </citation>
    <scope>NUCLEOTIDE SEQUENCE [LARGE SCALE GENOMIC DNA]</scope>
    <source>
        <strain evidence="9 10">MAS-1</strain>
    </source>
</reference>
<comment type="similarity">
    <text evidence="3 6">Belongs to the peptidase S26 family.</text>
</comment>
<feature type="domain" description="Peptidase S26" evidence="8">
    <location>
        <begin position="60"/>
        <end position="243"/>
    </location>
</feature>
<evidence type="ECO:0000259" key="8">
    <source>
        <dbReference type="Pfam" id="PF10502"/>
    </source>
</evidence>
<feature type="transmembrane region" description="Helical" evidence="6">
    <location>
        <begin position="59"/>
        <end position="81"/>
    </location>
</feature>
<proteinExistence type="inferred from homology"/>
<dbReference type="InterPro" id="IPR019758">
    <property type="entry name" value="Pept_S26A_signal_pept_1_CS"/>
</dbReference>
<protein>
    <recommendedName>
        <fullName evidence="4 6">Signal peptidase I</fullName>
        <ecNumber evidence="4 6">3.4.21.89</ecNumber>
    </recommendedName>
</protein>
<dbReference type="PANTHER" id="PTHR43390:SF1">
    <property type="entry name" value="CHLOROPLAST PROCESSING PEPTIDASE"/>
    <property type="match status" value="1"/>
</dbReference>
<evidence type="ECO:0000313" key="9">
    <source>
        <dbReference type="EMBL" id="BDA63363.1"/>
    </source>
</evidence>
<feature type="compositionally biased region" description="Basic and acidic residues" evidence="7">
    <location>
        <begin position="17"/>
        <end position="32"/>
    </location>
</feature>
<dbReference type="Gene3D" id="2.10.109.10">
    <property type="entry name" value="Umud Fragment, subunit A"/>
    <property type="match status" value="1"/>
</dbReference>
<evidence type="ECO:0000256" key="7">
    <source>
        <dbReference type="SAM" id="MobiDB-lite"/>
    </source>
</evidence>
<dbReference type="PANTHER" id="PTHR43390">
    <property type="entry name" value="SIGNAL PEPTIDASE I"/>
    <property type="match status" value="1"/>
</dbReference>
<dbReference type="EMBL" id="AP025017">
    <property type="protein sequence ID" value="BDA63363.1"/>
    <property type="molecule type" value="Genomic_DNA"/>
</dbReference>
<keyword evidence="6" id="KW-0812">Transmembrane</keyword>
<dbReference type="RefSeq" id="WP_223909974.1">
    <property type="nucleotide sequence ID" value="NZ_AP025017.1"/>
</dbReference>
<evidence type="ECO:0000256" key="1">
    <source>
        <dbReference type="ARBA" id="ARBA00000677"/>
    </source>
</evidence>
<dbReference type="Pfam" id="PF10502">
    <property type="entry name" value="Peptidase_S26"/>
    <property type="match status" value="1"/>
</dbReference>
<feature type="compositionally biased region" description="Low complexity" evidence="7">
    <location>
        <begin position="278"/>
        <end position="292"/>
    </location>
</feature>
<evidence type="ECO:0000256" key="4">
    <source>
        <dbReference type="ARBA" id="ARBA00013208"/>
    </source>
</evidence>